<dbReference type="GO" id="GO:0008253">
    <property type="term" value="F:5'-nucleotidase activity"/>
    <property type="evidence" value="ECO:0007669"/>
    <property type="project" value="UniProtKB-EC"/>
</dbReference>
<reference evidence="6 7" key="1">
    <citation type="submission" date="2011-06" db="EMBL/GenBank/DDBJ databases">
        <authorList>
            <person name="Muzny D."/>
            <person name="Qin X."/>
            <person name="Deng J."/>
            <person name="Jiang H."/>
            <person name="Liu Y."/>
            <person name="Qu J."/>
            <person name="Song X.-Z."/>
            <person name="Zhang L."/>
            <person name="Thornton R."/>
            <person name="Coyle M."/>
            <person name="Francisco L."/>
            <person name="Jackson L."/>
            <person name="Javaid M."/>
            <person name="Korchina V."/>
            <person name="Kovar C."/>
            <person name="Mata R."/>
            <person name="Mathew T."/>
            <person name="Ngo R."/>
            <person name="Nguyen L."/>
            <person name="Nguyen N."/>
            <person name="Okwuonu G."/>
            <person name="Ongeri F."/>
            <person name="Pham C."/>
            <person name="Simmons D."/>
            <person name="Wilczek-Boney K."/>
            <person name="Hale W."/>
            <person name="Jakkamsetti A."/>
            <person name="Pham P."/>
            <person name="Ruth R."/>
            <person name="San Lucas F."/>
            <person name="Warren J."/>
            <person name="Zhang J."/>
            <person name="Zhao Z."/>
            <person name="Zhou C."/>
            <person name="Zhu D."/>
            <person name="Lee S."/>
            <person name="Bess C."/>
            <person name="Blankenburg K."/>
            <person name="Forbes L."/>
            <person name="Fu Q."/>
            <person name="Gubbala S."/>
            <person name="Hirani K."/>
            <person name="Jayaseelan J.C."/>
            <person name="Lara F."/>
            <person name="Munidasa M."/>
            <person name="Palculict T."/>
            <person name="Patil S."/>
            <person name="Pu L.-L."/>
            <person name="Saada N."/>
            <person name="Tang L."/>
            <person name="Weissenberger G."/>
            <person name="Zhu Y."/>
            <person name="Hemphill L."/>
            <person name="Shang Y."/>
            <person name="Youmans B."/>
            <person name="Ayvaz T."/>
            <person name="Ross M."/>
            <person name="Santibanez J."/>
            <person name="Aqrawi P."/>
            <person name="Gross S."/>
            <person name="Joshi V."/>
            <person name="Fowler G."/>
            <person name="Nazareth L."/>
            <person name="Reid J."/>
            <person name="Worley K."/>
            <person name="Petrosino J."/>
            <person name="Highlander S."/>
            <person name="Gibbs R."/>
        </authorList>
    </citation>
    <scope>NUCLEOTIDE SEQUENCE [LARGE SCALE GENOMIC DNA]</scope>
    <source>
        <strain evidence="6 7">ATCC 25577</strain>
    </source>
</reference>
<accession>G4CVZ5</accession>
<dbReference type="PATRIC" id="fig|997355.3.peg.688"/>
<dbReference type="Pfam" id="PF00149">
    <property type="entry name" value="Metallophos"/>
    <property type="match status" value="1"/>
</dbReference>
<evidence type="ECO:0000259" key="4">
    <source>
        <dbReference type="Pfam" id="PF00149"/>
    </source>
</evidence>
<feature type="domain" description="5'-Nucleotidase C-terminal" evidence="5">
    <location>
        <begin position="362"/>
        <end position="515"/>
    </location>
</feature>
<keyword evidence="1 2" id="KW-0732">Signal</keyword>
<evidence type="ECO:0000313" key="6">
    <source>
        <dbReference type="EMBL" id="EGY78533.1"/>
    </source>
</evidence>
<feature type="region of interest" description="Disordered" evidence="3">
    <location>
        <begin position="659"/>
        <end position="706"/>
    </location>
</feature>
<dbReference type="PANTHER" id="PTHR11575:SF24">
    <property type="entry name" value="5'-NUCLEOTIDASE"/>
    <property type="match status" value="1"/>
</dbReference>
<sequence length="706" mass="73850">MNHRCRARIAGLSVLCVAGMGGSFIANPASAAPSGSGTPSAPTTSCNGDKNVEIFNFNDFHGRIATGANLFTPVVEARKANGADKVLLLSDGDNVGGSTFESGSLNDEPTIAMLNAAGVEANAVGNHEFDKGWKDLAERIMPHTESPYLGANVYEKGTKKVASPLKASTVIVKDGVRIGIVGAVTHDLPSLVSPAGISNLTIGDPVKAVNAEAKRLKSEGLADVVVAEYHDGAADGSADPASQGGNFAPIYADTSADVDLVFNGHTHQVYSWKDKAGAPLLQAGSYGAHLAKVKVAWDSEQKKLCSTDASITDPASTPADDPTIAKITSIYEDAKAKSDEVGSTVIGHETAPITTPSNETDQKFAANVRNRESTMTNMVADMFKDTLGKDDPDFIGLQNPGGTRASLLEKDITYKQAAQVLPFANTLMTTRITGAQFKKTLEQQWQRDDKGEVPSRPYLQLGVSKNVTYTYDESREEGDRITSIRINGKPIDPRGTYTVGSGSFLIAGGDNFTELAKGSKPVDTGKIDLSAWVDWIKAQKTLKPDFAKRAVSLTTSLKEGMSKDATFTIGKPADKAVAPDTVDFTSKDSVVNKTMKAQIVQGDKTVDVATTPVKDGSSSVTVKVPTAKGLVSGEATIVFTFPDSGTTVRFAANLSVPSGDHPGGAVVPAPKPGQSGTPGHDVNPRGTPGSDNSSSNGKPGLPKTGV</sequence>
<comment type="caution">
    <text evidence="6">The sequence shown here is derived from an EMBL/GenBank/DDBJ whole genome shotgun (WGS) entry which is preliminary data.</text>
</comment>
<feature type="domain" description="Calcineurin-like phosphoesterase" evidence="4">
    <location>
        <begin position="57"/>
        <end position="268"/>
    </location>
</feature>
<dbReference type="RefSeq" id="WP_004809436.1">
    <property type="nucleotide sequence ID" value="NZ_JH165054.1"/>
</dbReference>
<dbReference type="PANTHER" id="PTHR11575">
    <property type="entry name" value="5'-NUCLEOTIDASE-RELATED"/>
    <property type="match status" value="1"/>
</dbReference>
<evidence type="ECO:0000256" key="2">
    <source>
        <dbReference type="RuleBase" id="RU362119"/>
    </source>
</evidence>
<proteinExistence type="inferred from homology"/>
<evidence type="ECO:0000259" key="5">
    <source>
        <dbReference type="Pfam" id="PF02872"/>
    </source>
</evidence>
<keyword evidence="7" id="KW-1185">Reference proteome</keyword>
<dbReference type="InterPro" id="IPR008334">
    <property type="entry name" value="5'-Nucleotdase_C"/>
</dbReference>
<evidence type="ECO:0000256" key="3">
    <source>
        <dbReference type="SAM" id="MobiDB-lite"/>
    </source>
</evidence>
<dbReference type="InterPro" id="IPR029052">
    <property type="entry name" value="Metallo-depent_PP-like"/>
</dbReference>
<organism evidence="6 7">
    <name type="scientific">Cutibacterium avidum ATCC 25577</name>
    <dbReference type="NCBI Taxonomy" id="997355"/>
    <lineage>
        <taxon>Bacteria</taxon>
        <taxon>Bacillati</taxon>
        <taxon>Actinomycetota</taxon>
        <taxon>Actinomycetes</taxon>
        <taxon>Propionibacteriales</taxon>
        <taxon>Propionibacteriaceae</taxon>
        <taxon>Cutibacterium</taxon>
    </lineage>
</organism>
<dbReference type="Proteomes" id="UP000005332">
    <property type="component" value="Unassembled WGS sequence"/>
</dbReference>
<feature type="chain" id="PRO_5005132142" evidence="2">
    <location>
        <begin position="32"/>
        <end position="706"/>
    </location>
</feature>
<dbReference type="PRINTS" id="PR01607">
    <property type="entry name" value="APYRASEFAMLY"/>
</dbReference>
<dbReference type="Gene3D" id="3.60.21.10">
    <property type="match status" value="1"/>
</dbReference>
<dbReference type="InterPro" id="IPR004843">
    <property type="entry name" value="Calcineurin-like_PHP"/>
</dbReference>
<keyword evidence="2" id="KW-0547">Nucleotide-binding</keyword>
<keyword evidence="2 6" id="KW-0378">Hydrolase</keyword>
<dbReference type="Gene3D" id="3.90.780.10">
    <property type="entry name" value="5'-Nucleotidase, C-terminal domain"/>
    <property type="match status" value="1"/>
</dbReference>
<dbReference type="InterPro" id="IPR036907">
    <property type="entry name" value="5'-Nucleotdase_C_sf"/>
</dbReference>
<gene>
    <name evidence="6" type="primary">ushA</name>
    <name evidence="6" type="ORF">HMPREF9153_0702</name>
</gene>
<dbReference type="GO" id="GO:0030288">
    <property type="term" value="C:outer membrane-bounded periplasmic space"/>
    <property type="evidence" value="ECO:0007669"/>
    <property type="project" value="TreeGrafter"/>
</dbReference>
<dbReference type="InterPro" id="IPR006179">
    <property type="entry name" value="5_nucleotidase/apyrase"/>
</dbReference>
<protein>
    <submittedName>
        <fullName evidence="6">5'-nucleotidase/2',3'-cyclic phosphodiesterase or esterase</fullName>
        <ecNumber evidence="6">3.1.3.5</ecNumber>
    </submittedName>
</protein>
<dbReference type="EC" id="3.1.3.5" evidence="6"/>
<dbReference type="SUPFAM" id="SSF56300">
    <property type="entry name" value="Metallo-dependent phosphatases"/>
    <property type="match status" value="1"/>
</dbReference>
<dbReference type="GO" id="GO:0008768">
    <property type="term" value="F:UDP-sugar diphosphatase activity"/>
    <property type="evidence" value="ECO:0007669"/>
    <property type="project" value="TreeGrafter"/>
</dbReference>
<evidence type="ECO:0000313" key="7">
    <source>
        <dbReference type="Proteomes" id="UP000005332"/>
    </source>
</evidence>
<dbReference type="SUPFAM" id="SSF55816">
    <property type="entry name" value="5'-nucleotidase (syn. UDP-sugar hydrolase), C-terminal domain"/>
    <property type="match status" value="1"/>
</dbReference>
<evidence type="ECO:0000256" key="1">
    <source>
        <dbReference type="ARBA" id="ARBA00022729"/>
    </source>
</evidence>
<dbReference type="HOGENOM" id="CLU_005854_5_0_11"/>
<dbReference type="Pfam" id="PF02872">
    <property type="entry name" value="5_nucleotid_C"/>
    <property type="match status" value="1"/>
</dbReference>
<dbReference type="EMBL" id="AGBA01000007">
    <property type="protein sequence ID" value="EGY78533.1"/>
    <property type="molecule type" value="Genomic_DNA"/>
</dbReference>
<dbReference type="GO" id="GO:0000166">
    <property type="term" value="F:nucleotide binding"/>
    <property type="evidence" value="ECO:0007669"/>
    <property type="project" value="UniProtKB-KW"/>
</dbReference>
<name>G4CVZ5_9ACTN</name>
<comment type="similarity">
    <text evidence="2">Belongs to the 5'-nucleotidase family.</text>
</comment>
<dbReference type="GO" id="GO:0009166">
    <property type="term" value="P:nucleotide catabolic process"/>
    <property type="evidence" value="ECO:0007669"/>
    <property type="project" value="InterPro"/>
</dbReference>
<dbReference type="AlphaFoldDB" id="G4CVZ5"/>
<feature type="signal peptide" evidence="2">
    <location>
        <begin position="1"/>
        <end position="31"/>
    </location>
</feature>